<dbReference type="InterPro" id="IPR014710">
    <property type="entry name" value="RmlC-like_jellyroll"/>
</dbReference>
<sequence length="150" mass="16068">MRGPQIISDVLSGGLDHLVFETYDQPGREGVEIHRLYDTTDTGPVGPAAAIVRYRPGAKVQRHIHPGYELIFVIEGELINDAGRHPAGTLEICPPGSSHALGSEKGCTFLVIWEQPVLLAKHAAEKHAAEKEAAARTLPAVDTNALVAAH</sequence>
<protein>
    <recommendedName>
        <fullName evidence="1">ChrR-like cupin domain-containing protein</fullName>
    </recommendedName>
</protein>
<evidence type="ECO:0000313" key="2">
    <source>
        <dbReference type="EMBL" id="GGK27080.1"/>
    </source>
</evidence>
<dbReference type="Proteomes" id="UP000600449">
    <property type="component" value="Unassembled WGS sequence"/>
</dbReference>
<reference evidence="2 3" key="1">
    <citation type="journal article" date="2014" name="Int. J. Syst. Evol. Microbiol.">
        <title>Complete genome sequence of Corynebacterium casei LMG S-19264T (=DSM 44701T), isolated from a smear-ripened cheese.</title>
        <authorList>
            <consortium name="US DOE Joint Genome Institute (JGI-PGF)"/>
            <person name="Walter F."/>
            <person name="Albersmeier A."/>
            <person name="Kalinowski J."/>
            <person name="Ruckert C."/>
        </authorList>
    </citation>
    <scope>NUCLEOTIDE SEQUENCE [LARGE SCALE GENOMIC DNA]</scope>
    <source>
        <strain evidence="2 3">CGMCC 1.9161</strain>
    </source>
</reference>
<organism evidence="2 3">
    <name type="scientific">Salinarimonas ramus</name>
    <dbReference type="NCBI Taxonomy" id="690164"/>
    <lineage>
        <taxon>Bacteria</taxon>
        <taxon>Pseudomonadati</taxon>
        <taxon>Pseudomonadota</taxon>
        <taxon>Alphaproteobacteria</taxon>
        <taxon>Hyphomicrobiales</taxon>
        <taxon>Salinarimonadaceae</taxon>
        <taxon>Salinarimonas</taxon>
    </lineage>
</organism>
<dbReference type="Pfam" id="PF12973">
    <property type="entry name" value="Cupin_7"/>
    <property type="match status" value="1"/>
</dbReference>
<proteinExistence type="predicted"/>
<keyword evidence="3" id="KW-1185">Reference proteome</keyword>
<name>A0A917Q5T6_9HYPH</name>
<dbReference type="InterPro" id="IPR025979">
    <property type="entry name" value="ChrR-like_cupin_dom"/>
</dbReference>
<dbReference type="RefSeq" id="WP_188910631.1">
    <property type="nucleotide sequence ID" value="NZ_BMMF01000003.1"/>
</dbReference>
<dbReference type="EMBL" id="BMMF01000003">
    <property type="protein sequence ID" value="GGK27080.1"/>
    <property type="molecule type" value="Genomic_DNA"/>
</dbReference>
<gene>
    <name evidence="2" type="ORF">GCM10011322_11960</name>
</gene>
<feature type="domain" description="ChrR-like cupin" evidence="1">
    <location>
        <begin position="26"/>
        <end position="111"/>
    </location>
</feature>
<evidence type="ECO:0000313" key="3">
    <source>
        <dbReference type="Proteomes" id="UP000600449"/>
    </source>
</evidence>
<comment type="caution">
    <text evidence="2">The sequence shown here is derived from an EMBL/GenBank/DDBJ whole genome shotgun (WGS) entry which is preliminary data.</text>
</comment>
<dbReference type="SUPFAM" id="SSF51182">
    <property type="entry name" value="RmlC-like cupins"/>
    <property type="match status" value="1"/>
</dbReference>
<evidence type="ECO:0000259" key="1">
    <source>
        <dbReference type="Pfam" id="PF12973"/>
    </source>
</evidence>
<dbReference type="Gene3D" id="2.60.120.10">
    <property type="entry name" value="Jelly Rolls"/>
    <property type="match status" value="1"/>
</dbReference>
<accession>A0A917Q5T6</accession>
<dbReference type="InterPro" id="IPR011051">
    <property type="entry name" value="RmlC_Cupin_sf"/>
</dbReference>
<dbReference type="AlphaFoldDB" id="A0A917Q5T6"/>